<keyword evidence="2" id="KW-1185">Reference proteome</keyword>
<feature type="non-terminal residue" evidence="1">
    <location>
        <position position="1"/>
    </location>
</feature>
<proteinExistence type="predicted"/>
<accession>A0A9P7Z4E7</accession>
<gene>
    <name evidence="1" type="ORF">BJ878DRAFT_419746</name>
</gene>
<organism evidence="1 2">
    <name type="scientific">Calycina marina</name>
    <dbReference type="NCBI Taxonomy" id="1763456"/>
    <lineage>
        <taxon>Eukaryota</taxon>
        <taxon>Fungi</taxon>
        <taxon>Dikarya</taxon>
        <taxon>Ascomycota</taxon>
        <taxon>Pezizomycotina</taxon>
        <taxon>Leotiomycetes</taxon>
        <taxon>Helotiales</taxon>
        <taxon>Pezizellaceae</taxon>
        <taxon>Calycina</taxon>
    </lineage>
</organism>
<name>A0A9P7Z4E7_9HELO</name>
<dbReference type="Proteomes" id="UP000887226">
    <property type="component" value="Unassembled WGS sequence"/>
</dbReference>
<dbReference type="EMBL" id="MU253861">
    <property type="protein sequence ID" value="KAG9245169.1"/>
    <property type="molecule type" value="Genomic_DNA"/>
</dbReference>
<reference evidence="1" key="1">
    <citation type="journal article" date="2021" name="IMA Fungus">
        <title>Genomic characterization of three marine fungi, including Emericellopsis atlantica sp. nov. with signatures of a generalist lifestyle and marine biomass degradation.</title>
        <authorList>
            <person name="Hagestad O.C."/>
            <person name="Hou L."/>
            <person name="Andersen J.H."/>
            <person name="Hansen E.H."/>
            <person name="Altermark B."/>
            <person name="Li C."/>
            <person name="Kuhnert E."/>
            <person name="Cox R.J."/>
            <person name="Crous P.W."/>
            <person name="Spatafora J.W."/>
            <person name="Lail K."/>
            <person name="Amirebrahimi M."/>
            <person name="Lipzen A."/>
            <person name="Pangilinan J."/>
            <person name="Andreopoulos W."/>
            <person name="Hayes R.D."/>
            <person name="Ng V."/>
            <person name="Grigoriev I.V."/>
            <person name="Jackson S.A."/>
            <person name="Sutton T.D.S."/>
            <person name="Dobson A.D.W."/>
            <person name="Rama T."/>
        </authorList>
    </citation>
    <scope>NUCLEOTIDE SEQUENCE</scope>
    <source>
        <strain evidence="1">TRa3180A</strain>
    </source>
</reference>
<evidence type="ECO:0000313" key="1">
    <source>
        <dbReference type="EMBL" id="KAG9245169.1"/>
    </source>
</evidence>
<comment type="caution">
    <text evidence="1">The sequence shown here is derived from an EMBL/GenBank/DDBJ whole genome shotgun (WGS) entry which is preliminary data.</text>
</comment>
<evidence type="ECO:0000313" key="2">
    <source>
        <dbReference type="Proteomes" id="UP000887226"/>
    </source>
</evidence>
<protein>
    <submittedName>
        <fullName evidence="1">Uncharacterized protein</fullName>
    </submittedName>
</protein>
<dbReference type="AlphaFoldDB" id="A0A9P7Z4E7"/>
<sequence>SYIYAQGTAGLQNFSFIRDLQNCSYTHAHLYSFSVILGTSTGGPNWVEYLTGSFSGLPSKCKTQLWDFAFTGSDISIS</sequence>
<dbReference type="OrthoDB" id="1600564at2759"/>